<keyword evidence="2" id="KW-1185">Reference proteome</keyword>
<dbReference type="RefSeq" id="WP_114790680.1">
    <property type="nucleotide sequence ID" value="NZ_CP139960.1"/>
</dbReference>
<gene>
    <name evidence="1" type="ORF">U0035_19870</name>
</gene>
<accession>A0ABZ0W3S4</accession>
<reference evidence="1 2" key="1">
    <citation type="submission" date="2023-12" db="EMBL/GenBank/DDBJ databases">
        <title>Genome sequencing and assembly of bacterial species from a model synthetic community.</title>
        <authorList>
            <person name="Hogle S.L."/>
        </authorList>
    </citation>
    <scope>NUCLEOTIDE SEQUENCE [LARGE SCALE GENOMIC DNA]</scope>
    <source>
        <strain evidence="1 2">HAMBI_3031</strain>
    </source>
</reference>
<dbReference type="Proteomes" id="UP001325680">
    <property type="component" value="Chromosome"/>
</dbReference>
<evidence type="ECO:0000313" key="1">
    <source>
        <dbReference type="EMBL" id="WQD37928.1"/>
    </source>
</evidence>
<proteinExistence type="predicted"/>
<name>A0ABZ0W3S4_9BACT</name>
<evidence type="ECO:0000313" key="2">
    <source>
        <dbReference type="Proteomes" id="UP001325680"/>
    </source>
</evidence>
<dbReference type="EMBL" id="CP139960">
    <property type="protein sequence ID" value="WQD37928.1"/>
    <property type="molecule type" value="Genomic_DNA"/>
</dbReference>
<sequence length="177" mass="19633">MSLNEMNLPPYLVTQLYPSSLVGQEKNTASVTAASSAQPVSAEPEPAIEWRSLGSNQRAILVAVNYENITNLPDPQLEFLMQLLKACQLSLNDVALININNYPQVAHTSILDQFNTKVVLLFGITVQDWGFPFQTPPYQVQSFSGYTIMHAPALHDLQHNKPAKGLLWAALKNIFNL</sequence>
<organism evidence="1 2">
    <name type="scientific">Niabella yanshanensis</name>
    <dbReference type="NCBI Taxonomy" id="577386"/>
    <lineage>
        <taxon>Bacteria</taxon>
        <taxon>Pseudomonadati</taxon>
        <taxon>Bacteroidota</taxon>
        <taxon>Chitinophagia</taxon>
        <taxon>Chitinophagales</taxon>
        <taxon>Chitinophagaceae</taxon>
        <taxon>Niabella</taxon>
    </lineage>
</organism>
<protein>
    <submittedName>
        <fullName evidence="1">Uncharacterized protein</fullName>
    </submittedName>
</protein>